<name>Q3J3W5_CERS4</name>
<evidence type="ECO:0000256" key="1">
    <source>
        <dbReference type="SAM" id="MobiDB-lite"/>
    </source>
</evidence>
<feature type="compositionally biased region" description="Polar residues" evidence="1">
    <location>
        <begin position="378"/>
        <end position="388"/>
    </location>
</feature>
<dbReference type="Proteomes" id="UP000002703">
    <property type="component" value="Chromosome 1"/>
</dbReference>
<dbReference type="STRING" id="272943.RSP_2360"/>
<accession>Q3J3W5</accession>
<dbReference type="InterPro" id="IPR006427">
    <property type="entry name" value="Portal_HK97"/>
</dbReference>
<dbReference type="eggNOG" id="COG4695">
    <property type="taxonomic scope" value="Bacteria"/>
</dbReference>
<reference evidence="3" key="1">
    <citation type="submission" date="2005-09" db="EMBL/GenBank/DDBJ databases">
        <title>Complete sequence of chromosome 1 of Rhodobacter sphaeroides 2.4.1.</title>
        <authorList>
            <person name="Copeland A."/>
            <person name="Lucas S."/>
            <person name="Lapidus A."/>
            <person name="Barry K."/>
            <person name="Detter J.C."/>
            <person name="Glavina T."/>
            <person name="Hammon N."/>
            <person name="Israni S."/>
            <person name="Pitluck S."/>
            <person name="Richardson P."/>
            <person name="Mackenzie C."/>
            <person name="Choudhary M."/>
            <person name="Larimer F."/>
            <person name="Hauser L.J."/>
            <person name="Land M."/>
            <person name="Donohue T.J."/>
            <person name="Kaplan S."/>
        </authorList>
    </citation>
    <scope>NUCLEOTIDE SEQUENCE [LARGE SCALE GENOMIC DNA]</scope>
    <source>
        <strain evidence="3">ATCC 17023 / DSM 158 / JCM 6121 / CCUG 31486 / LMG 2827 / NBRC 12203 / NCIMB 8253 / ATH 2.4.1.</strain>
    </source>
</reference>
<keyword evidence="3" id="KW-1185">Reference proteome</keyword>
<evidence type="ECO:0000313" key="2">
    <source>
        <dbReference type="EMBL" id="ABA78519.1"/>
    </source>
</evidence>
<dbReference type="Gene3D" id="3.40.140.120">
    <property type="match status" value="1"/>
</dbReference>
<dbReference type="NCBIfam" id="TIGR01537">
    <property type="entry name" value="portal_HK97"/>
    <property type="match status" value="1"/>
</dbReference>
<dbReference type="AlphaFoldDB" id="Q3J3W5"/>
<dbReference type="Gene3D" id="1.20.1270.210">
    <property type="match status" value="1"/>
</dbReference>
<organism evidence="2 3">
    <name type="scientific">Cereibacter sphaeroides (strain ATCC 17023 / DSM 158 / JCM 6121 / CCUG 31486 / LMG 2827 / NBRC 12203 / NCIMB 8253 / ATH 2.4.1.)</name>
    <name type="common">Rhodobacter sphaeroides</name>
    <dbReference type="NCBI Taxonomy" id="272943"/>
    <lineage>
        <taxon>Bacteria</taxon>
        <taxon>Pseudomonadati</taxon>
        <taxon>Pseudomonadota</taxon>
        <taxon>Alphaproteobacteria</taxon>
        <taxon>Rhodobacterales</taxon>
        <taxon>Paracoccaceae</taxon>
        <taxon>Cereibacter</taxon>
    </lineage>
</organism>
<dbReference type="Gene3D" id="3.30.1120.70">
    <property type="match status" value="1"/>
</dbReference>
<dbReference type="EnsemblBacteria" id="ABA78519">
    <property type="protein sequence ID" value="ABA78519"/>
    <property type="gene ID" value="RSP_2360"/>
</dbReference>
<proteinExistence type="predicted"/>
<dbReference type="InterPro" id="IPR006944">
    <property type="entry name" value="Phage/GTA_portal"/>
</dbReference>
<dbReference type="KEGG" id="rsp:RSP_2360"/>
<evidence type="ECO:0000313" key="3">
    <source>
        <dbReference type="Proteomes" id="UP000002703"/>
    </source>
</evidence>
<dbReference type="Pfam" id="PF04860">
    <property type="entry name" value="Phage_portal"/>
    <property type="match status" value="1"/>
</dbReference>
<dbReference type="OrthoDB" id="7592047at2"/>
<sequence length="397" mass="42914">MFFSRKPKAEQKAAVTLTSAEAFEIFGARPTVTGAFITTGAALRVPAVACAVGLIAETVGALPVKIFDAGKLTRRDHPAYRLIHDEANPWTSAAELRAQLTADALLNDHGGFALVVRASDGRPLELHRLDPAAVRLDAAPDGSPLYIVATNTGPASYGFADVLHVRAFGGSPISLGREAIALAIAFEDHIGSLFRNGGRPSGIIKSPKILDVDAKRKLAASWFTTHSGRNSGGTAILDEGMDYQALSATLADSQFAENRLEQIREIARAFRIPVTMLGELSRGTWSNLEEQNRQFLQFTLRPWLRAWEWAYARCLLTPDERRELTAEFVTDDLLTTSHAARATAYGQYRAMSAMTANEVRAGLNLPAHPDGDTLENPHITTGGKSETVSPLPDEESA</sequence>
<dbReference type="PATRIC" id="fig|272943.9.peg.1277"/>
<dbReference type="PhylomeDB" id="Q3J3W5"/>
<gene>
    <name evidence="2" type="ORF">RSP_2360</name>
</gene>
<dbReference type="EMBL" id="CP000143">
    <property type="protein sequence ID" value="ABA78519.1"/>
    <property type="molecule type" value="Genomic_DNA"/>
</dbReference>
<protein>
    <submittedName>
        <fullName evidence="2">Head portal protein, HK97 family</fullName>
    </submittedName>
</protein>
<feature type="region of interest" description="Disordered" evidence="1">
    <location>
        <begin position="364"/>
        <end position="397"/>
    </location>
</feature>